<evidence type="ECO:0000313" key="2">
    <source>
        <dbReference type="EMBL" id="KAJ8921547.1"/>
    </source>
</evidence>
<proteinExistence type="predicted"/>
<feature type="compositionally biased region" description="Low complexity" evidence="1">
    <location>
        <begin position="152"/>
        <end position="168"/>
    </location>
</feature>
<dbReference type="EMBL" id="JANEYG010000010">
    <property type="protein sequence ID" value="KAJ8921547.1"/>
    <property type="molecule type" value="Genomic_DNA"/>
</dbReference>
<feature type="compositionally biased region" description="Polar residues" evidence="1">
    <location>
        <begin position="915"/>
        <end position="932"/>
    </location>
</feature>
<evidence type="ECO:0000313" key="3">
    <source>
        <dbReference type="Proteomes" id="UP001159042"/>
    </source>
</evidence>
<dbReference type="Proteomes" id="UP001159042">
    <property type="component" value="Unassembled WGS sequence"/>
</dbReference>
<feature type="region of interest" description="Disordered" evidence="1">
    <location>
        <begin position="220"/>
        <end position="240"/>
    </location>
</feature>
<comment type="caution">
    <text evidence="2">The sequence shown here is derived from an EMBL/GenBank/DDBJ whole genome shotgun (WGS) entry which is preliminary data.</text>
</comment>
<reference evidence="2 3" key="1">
    <citation type="journal article" date="2023" name="Insect Mol. Biol.">
        <title>Genome sequencing provides insights into the evolution of gene families encoding plant cell wall-degrading enzymes in longhorned beetles.</title>
        <authorList>
            <person name="Shin N.R."/>
            <person name="Okamura Y."/>
            <person name="Kirsch R."/>
            <person name="Pauchet Y."/>
        </authorList>
    </citation>
    <scope>NUCLEOTIDE SEQUENCE [LARGE SCALE GENOMIC DNA]</scope>
    <source>
        <strain evidence="2">EAD_L_NR</strain>
    </source>
</reference>
<accession>A0AAV8W5W2</accession>
<evidence type="ECO:0000256" key="1">
    <source>
        <dbReference type="SAM" id="MobiDB-lite"/>
    </source>
</evidence>
<protein>
    <submittedName>
        <fullName evidence="2">Uncharacterized protein</fullName>
    </submittedName>
</protein>
<feature type="compositionally biased region" description="Polar residues" evidence="1">
    <location>
        <begin position="838"/>
        <end position="868"/>
    </location>
</feature>
<name>A0AAV8W5W2_9CUCU</name>
<feature type="compositionally biased region" description="Acidic residues" evidence="1">
    <location>
        <begin position="230"/>
        <end position="239"/>
    </location>
</feature>
<feature type="compositionally biased region" description="Basic and acidic residues" evidence="1">
    <location>
        <begin position="1"/>
        <end position="22"/>
    </location>
</feature>
<sequence length="1381" mass="157835">MVLETRHRNSNNKERRDSRCRSADSGVSVALNKNFTFTSRILRSSPRSTPNDLEELDFEPEGENGFDNNISLNPSESEFKQHDHEAYSDQSTIKNLDIDFRNNSHSAASVSGESYNASTISIAHQRDMLPVPSSNAVDGRQSEYLSLSYPPSLSTRTILDSSSSNGSDTSEENIYNIEKQEVSEMNPYHCQLEGSLESDDNSSNYSINISQEEEDILLEGSSDEEKRADDEEEPPDVDDILIPTGLVTTCKIGNARITLPTFVTRVPIDQTNDLKRTKSTARLKMTAGKKKKWDQAFSPKNPIKCVCLNDVGYVPECFEEEDNTSEQGAKQSRSPTGNLIVICNKDKITCEQSPANIQRDDNIGMFKLPLPPPKRPPTRPKRTVSNSNEYGRNLKIQVFSRDEEATTHAFAPKPQVEIAPKNISRTRNVQDNADKDDALSIIASSIGIDNMDDDIAQMTDNLDDSAEFEHSIEEAPSRDNVSHLEQFGVVDRIQQWVNNVPDGQASTSGESQTNLPVATVTQPNPKVNAVEPPSFFVGAPRINYREVPFYFTGLCFSYFLSGKCMKQYCKLPHVVDQQKFAHKLMQRGNLVDLLRGFQFSMNYEKLFTETYPVFLNAFGMFKMENDLYGCIKDILKMKSINSVEAVNHVVNALENCGLSFQEAIENISFNVGFLEHPELADILLEIIVRKPDIAENWEVIKRIARARGQIKSAIVTTILMRLTSDYPVNRDLCLQVYNVIIKNNMTDLSLISENLLTPFRTLVGFPSATGLVNSPPKTVPYIHALPVPSSLDSLAAHIDMNLIRERQRYERDVETSKTTVRNPQPLLGADMDYRRQRSASLENRSHSSGSEEQQQYFTLSPLRNSYQKRPSPYNMKPSQYTRNDSFSPATSKSNESEVDYNAALKFVPPPPSDISEYQPQTISKRPQPQPSEINLLPSRPIFGKPSYRNGFSFKSSLHNLLPDPVDNVNINERDVTKLNAVIKQRNGPEFYKLLRYYENPPTLRNFITMAIADLKCGDIYETLVELVKSMELVDKDYTKDALIKGVVEVIVLNLLFELERKCKWQEAMNMLQLFCDWDSLISSQIFAKRKLTHMGRYIFLAKVFAKAKNFHLTYEILQCPSLKLLESLGNWPYFKMKPADLESRNAVLKEFFEYGHHHCIVDVSDMYRRVFKFGAIHGYDASRHFNPMLISVMNERADPASHLKHFHPDIDIYYKIMDKNVLRAFSILLADRLSQEQCFKLYELCCERQIYTLFTGAELTITVRNNMLDVELQLILNYYFHKMMENRQMPQGNIRIEIRLLENKALYPKILQKCVRSIQQINETIKEILEKNFRIFLTNKPNDQMTIVDIPYELIMNWQQCNQRWFPVYFSLSKSAQPNVL</sequence>
<feature type="compositionally biased region" description="Polar residues" evidence="1">
    <location>
        <begin position="876"/>
        <end position="893"/>
    </location>
</feature>
<organism evidence="2 3">
    <name type="scientific">Exocentrus adspersus</name>
    <dbReference type="NCBI Taxonomy" id="1586481"/>
    <lineage>
        <taxon>Eukaryota</taxon>
        <taxon>Metazoa</taxon>
        <taxon>Ecdysozoa</taxon>
        <taxon>Arthropoda</taxon>
        <taxon>Hexapoda</taxon>
        <taxon>Insecta</taxon>
        <taxon>Pterygota</taxon>
        <taxon>Neoptera</taxon>
        <taxon>Endopterygota</taxon>
        <taxon>Coleoptera</taxon>
        <taxon>Polyphaga</taxon>
        <taxon>Cucujiformia</taxon>
        <taxon>Chrysomeloidea</taxon>
        <taxon>Cerambycidae</taxon>
        <taxon>Lamiinae</taxon>
        <taxon>Acanthocinini</taxon>
        <taxon>Exocentrus</taxon>
    </lineage>
</organism>
<feature type="region of interest" description="Disordered" evidence="1">
    <location>
        <begin position="362"/>
        <end position="386"/>
    </location>
</feature>
<feature type="region of interest" description="Disordered" evidence="1">
    <location>
        <begin position="152"/>
        <end position="172"/>
    </location>
</feature>
<gene>
    <name evidence="2" type="ORF">NQ315_003167</name>
</gene>
<feature type="region of interest" description="Disordered" evidence="1">
    <location>
        <begin position="43"/>
        <end position="67"/>
    </location>
</feature>
<keyword evidence="3" id="KW-1185">Reference proteome</keyword>
<feature type="region of interest" description="Disordered" evidence="1">
    <location>
        <begin position="809"/>
        <end position="933"/>
    </location>
</feature>
<feature type="compositionally biased region" description="Acidic residues" evidence="1">
    <location>
        <begin position="52"/>
        <end position="64"/>
    </location>
</feature>
<feature type="region of interest" description="Disordered" evidence="1">
    <location>
        <begin position="1"/>
        <end position="24"/>
    </location>
</feature>